<evidence type="ECO:0000313" key="2">
    <source>
        <dbReference type="Proteomes" id="UP001165422"/>
    </source>
</evidence>
<reference evidence="1" key="1">
    <citation type="submission" date="2021-11" db="EMBL/GenBank/DDBJ databases">
        <authorList>
            <person name="Qingchun L."/>
            <person name="Dong Z."/>
            <person name="Zongwei Q."/>
            <person name="Jia Z."/>
            <person name="Duotao L."/>
        </authorList>
    </citation>
    <scope>NUCLEOTIDE SEQUENCE</scope>
    <source>
        <strain evidence="1">WLY-B-L2</strain>
    </source>
</reference>
<sequence length="174" mass="20194">MNIRKSDEEDKLPILSTLCKSKTKDYMKELKDKGIIEFKEGKELPEVNLQRTSYNKNELCAVLLLYICYDFRYSNAQLSKELGVDRWTIGKIRNSPEFKKMYSDRMNELLSVAHGEAIQTLRRILKDPKSSNKNLIDASQTILRHTSDVAEILRKTDKHEDVDVDELLKAIEEA</sequence>
<dbReference type="Gene3D" id="1.10.10.60">
    <property type="entry name" value="Homeodomain-like"/>
    <property type="match status" value="1"/>
</dbReference>
<name>A0ABS8N3Y6_9CLOT</name>
<organism evidence="1 2">
    <name type="scientific">Clostridium aromativorans</name>
    <dbReference type="NCBI Taxonomy" id="2836848"/>
    <lineage>
        <taxon>Bacteria</taxon>
        <taxon>Bacillati</taxon>
        <taxon>Bacillota</taxon>
        <taxon>Clostridia</taxon>
        <taxon>Eubacteriales</taxon>
        <taxon>Clostridiaceae</taxon>
        <taxon>Clostridium</taxon>
    </lineage>
</organism>
<proteinExistence type="predicted"/>
<dbReference type="Proteomes" id="UP001165422">
    <property type="component" value="Unassembled WGS sequence"/>
</dbReference>
<comment type="caution">
    <text evidence="1">The sequence shown here is derived from an EMBL/GenBank/DDBJ whole genome shotgun (WGS) entry which is preliminary data.</text>
</comment>
<evidence type="ECO:0000313" key="1">
    <source>
        <dbReference type="EMBL" id="MCC9294465.1"/>
    </source>
</evidence>
<gene>
    <name evidence="1" type="ORF">LN736_06285</name>
</gene>
<dbReference type="EMBL" id="JAJJPB010000005">
    <property type="protein sequence ID" value="MCC9294465.1"/>
    <property type="molecule type" value="Genomic_DNA"/>
</dbReference>
<keyword evidence="2" id="KW-1185">Reference proteome</keyword>
<protein>
    <submittedName>
        <fullName evidence="1">Uncharacterized protein</fullName>
    </submittedName>
</protein>
<accession>A0ABS8N3Y6</accession>
<dbReference type="RefSeq" id="WP_229981230.1">
    <property type="nucleotide sequence ID" value="NZ_JAJJPB010000005.1"/>
</dbReference>